<dbReference type="Proteomes" id="UP000006327">
    <property type="component" value="Unassembled WGS sequence"/>
</dbReference>
<dbReference type="STRING" id="493475.GARC_4504"/>
<reference evidence="1 2" key="1">
    <citation type="journal article" date="2017" name="Antonie Van Leeuwenhoek">
        <title>Rhizobium rhizosphaerae sp. nov., a novel species isolated from rice rhizosphere.</title>
        <authorList>
            <person name="Zhao J.J."/>
            <person name="Zhang J."/>
            <person name="Zhang R.J."/>
            <person name="Zhang C.W."/>
            <person name="Yin H.Q."/>
            <person name="Zhang X.X."/>
        </authorList>
    </citation>
    <scope>NUCLEOTIDE SEQUENCE [LARGE SCALE GENOMIC DNA]</scope>
    <source>
        <strain evidence="1 2">BSs20135</strain>
    </source>
</reference>
<proteinExistence type="predicted"/>
<accession>K6YBX4</accession>
<comment type="caution">
    <text evidence="1">The sequence shown here is derived from an EMBL/GenBank/DDBJ whole genome shotgun (WGS) entry which is preliminary data.</text>
</comment>
<name>K6YBX4_9ALTE</name>
<sequence length="37" mass="4307">MFGKTQLFLEEILAIITNDITNYTRKIITNYITNSVN</sequence>
<protein>
    <submittedName>
        <fullName evidence="1">Uncharacterized protein</fullName>
    </submittedName>
</protein>
<keyword evidence="2" id="KW-1185">Reference proteome</keyword>
<gene>
    <name evidence="1" type="ORF">GARC_4504</name>
</gene>
<evidence type="ECO:0000313" key="1">
    <source>
        <dbReference type="EMBL" id="GAC21446.1"/>
    </source>
</evidence>
<dbReference type="EMBL" id="BAEO01000062">
    <property type="protein sequence ID" value="GAC21446.1"/>
    <property type="molecule type" value="Genomic_DNA"/>
</dbReference>
<organism evidence="1 2">
    <name type="scientific">Paraglaciecola arctica BSs20135</name>
    <dbReference type="NCBI Taxonomy" id="493475"/>
    <lineage>
        <taxon>Bacteria</taxon>
        <taxon>Pseudomonadati</taxon>
        <taxon>Pseudomonadota</taxon>
        <taxon>Gammaproteobacteria</taxon>
        <taxon>Alteromonadales</taxon>
        <taxon>Alteromonadaceae</taxon>
        <taxon>Paraglaciecola</taxon>
    </lineage>
</organism>
<dbReference type="AlphaFoldDB" id="K6YBX4"/>
<evidence type="ECO:0000313" key="2">
    <source>
        <dbReference type="Proteomes" id="UP000006327"/>
    </source>
</evidence>